<accession>A0A9W4DSG3</accession>
<dbReference type="SMART" id="SM00342">
    <property type="entry name" value="HTH_ARAC"/>
    <property type="match status" value="1"/>
</dbReference>
<dbReference type="InterPro" id="IPR029062">
    <property type="entry name" value="Class_I_gatase-like"/>
</dbReference>
<dbReference type="PROSITE" id="PS01124">
    <property type="entry name" value="HTH_ARAC_FAMILY_2"/>
    <property type="match status" value="1"/>
</dbReference>
<dbReference type="SUPFAM" id="SSF52317">
    <property type="entry name" value="Class I glutamine amidotransferase-like"/>
    <property type="match status" value="1"/>
</dbReference>
<name>A0A9W4DSG3_9ACTN</name>
<dbReference type="SUPFAM" id="SSF46689">
    <property type="entry name" value="Homeodomain-like"/>
    <property type="match status" value="2"/>
</dbReference>
<evidence type="ECO:0000313" key="5">
    <source>
        <dbReference type="Proteomes" id="UP001152519"/>
    </source>
</evidence>
<dbReference type="InterPro" id="IPR018060">
    <property type="entry name" value="HTH_AraC"/>
</dbReference>
<dbReference type="InterPro" id="IPR009057">
    <property type="entry name" value="Homeodomain-like_sf"/>
</dbReference>
<dbReference type="EMBL" id="CAJSLV010000059">
    <property type="protein sequence ID" value="CAG6395177.1"/>
    <property type="molecule type" value="Genomic_DNA"/>
</dbReference>
<feature type="domain" description="HTH araC/xylS-type" evidence="3">
    <location>
        <begin position="229"/>
        <end position="327"/>
    </location>
</feature>
<dbReference type="GO" id="GO:0003700">
    <property type="term" value="F:DNA-binding transcription factor activity"/>
    <property type="evidence" value="ECO:0007669"/>
    <property type="project" value="InterPro"/>
</dbReference>
<comment type="caution">
    <text evidence="4">The sequence shown here is derived from an EMBL/GenBank/DDBJ whole genome shotgun (WGS) entry which is preliminary data.</text>
</comment>
<protein>
    <submittedName>
        <fullName evidence="4">Transcriptional regulator, AraC family with amidase-like domain</fullName>
    </submittedName>
</protein>
<sequence>MAVPVPAAARPRRDSAPIRVAVLAVPPVTAFDLTIPDLVLGELTVGGRPGYDVRVCTAEPGGPVTAGGGLQIAVPHGLDAAAEADTVIVTGTAARDDDVDPRVLDVLRTAHGAGRRVVSICTGAFVLAEAGLLDGRPATTYWAKSAEFRARYPRVELRPGVLYVDDGRVLTSAGLSAGIDLCLHLIRTDYGAATANAAARLVVAAPVRPGGQAQFIDSPLPPENGTSLAPTRAWALARLDQPLTRADLAAHARTSVRTLTRRFHAETGLSPLQWLLHQRINRAQELLETTDLPIPQVARLSGLSTPDSLRHHLARRTGLAPSAYRNAWHHPVAAGAPRRS</sequence>
<keyword evidence="2" id="KW-0804">Transcription</keyword>
<organism evidence="4 5">
    <name type="scientific">Actinacidiphila cocklensis</name>
    <dbReference type="NCBI Taxonomy" id="887465"/>
    <lineage>
        <taxon>Bacteria</taxon>
        <taxon>Bacillati</taxon>
        <taxon>Actinomycetota</taxon>
        <taxon>Actinomycetes</taxon>
        <taxon>Kitasatosporales</taxon>
        <taxon>Streptomycetaceae</taxon>
        <taxon>Actinacidiphila</taxon>
    </lineage>
</organism>
<dbReference type="Proteomes" id="UP001152519">
    <property type="component" value="Unassembled WGS sequence"/>
</dbReference>
<reference evidence="4" key="1">
    <citation type="submission" date="2021-05" db="EMBL/GenBank/DDBJ databases">
        <authorList>
            <person name="Arsene-Ploetze F."/>
        </authorList>
    </citation>
    <scope>NUCLEOTIDE SEQUENCE</scope>
    <source>
        <strain evidence="4">DSM 42138</strain>
    </source>
</reference>
<keyword evidence="5" id="KW-1185">Reference proteome</keyword>
<dbReference type="InterPro" id="IPR002818">
    <property type="entry name" value="DJ-1/PfpI"/>
</dbReference>
<proteinExistence type="predicted"/>
<dbReference type="AlphaFoldDB" id="A0A9W4DSG3"/>
<evidence type="ECO:0000313" key="4">
    <source>
        <dbReference type="EMBL" id="CAG6395177.1"/>
    </source>
</evidence>
<dbReference type="PANTHER" id="PTHR43130:SF3">
    <property type="entry name" value="HTH-TYPE TRANSCRIPTIONAL REGULATOR RV1931C"/>
    <property type="match status" value="1"/>
</dbReference>
<dbReference type="Gene3D" id="1.10.10.60">
    <property type="entry name" value="Homeodomain-like"/>
    <property type="match status" value="1"/>
</dbReference>
<gene>
    <name evidence="4" type="ORF">SCOCK_30410</name>
</gene>
<dbReference type="GO" id="GO:0043565">
    <property type="term" value="F:sequence-specific DNA binding"/>
    <property type="evidence" value="ECO:0007669"/>
    <property type="project" value="InterPro"/>
</dbReference>
<dbReference type="RefSeq" id="WP_251492143.1">
    <property type="nucleotide sequence ID" value="NZ_CAJSLV010000059.1"/>
</dbReference>
<dbReference type="Pfam" id="PF12833">
    <property type="entry name" value="HTH_18"/>
    <property type="match status" value="1"/>
</dbReference>
<evidence type="ECO:0000259" key="3">
    <source>
        <dbReference type="PROSITE" id="PS01124"/>
    </source>
</evidence>
<evidence type="ECO:0000256" key="2">
    <source>
        <dbReference type="ARBA" id="ARBA00023163"/>
    </source>
</evidence>
<dbReference type="Pfam" id="PF01965">
    <property type="entry name" value="DJ-1_PfpI"/>
    <property type="match status" value="1"/>
</dbReference>
<evidence type="ECO:0000256" key="1">
    <source>
        <dbReference type="ARBA" id="ARBA00023015"/>
    </source>
</evidence>
<dbReference type="CDD" id="cd03137">
    <property type="entry name" value="GATase1_AraC_1"/>
    <property type="match status" value="1"/>
</dbReference>
<dbReference type="InterPro" id="IPR052158">
    <property type="entry name" value="INH-QAR"/>
</dbReference>
<keyword evidence="1" id="KW-0805">Transcription regulation</keyword>
<dbReference type="PANTHER" id="PTHR43130">
    <property type="entry name" value="ARAC-FAMILY TRANSCRIPTIONAL REGULATOR"/>
    <property type="match status" value="1"/>
</dbReference>
<dbReference type="Gene3D" id="3.40.50.880">
    <property type="match status" value="1"/>
</dbReference>